<keyword evidence="2" id="KW-0812">Transmembrane</keyword>
<accession>A0A455SNS5</accession>
<evidence type="ECO:0000256" key="2">
    <source>
        <dbReference type="SAM" id="Phobius"/>
    </source>
</evidence>
<reference evidence="3" key="1">
    <citation type="submission" date="2018-12" db="EMBL/GenBank/DDBJ databases">
        <title>Novel natural products biosynthetic potential of the class Ktedonobacteria.</title>
        <authorList>
            <person name="Zheng Y."/>
            <person name="Saitou A."/>
            <person name="Wang C.M."/>
            <person name="Toyoda A."/>
            <person name="Minakuchi Y."/>
            <person name="Sekiguchi Y."/>
            <person name="Ueda K."/>
            <person name="Takano H."/>
            <person name="Sakai Y."/>
            <person name="Yokota A."/>
            <person name="Yabe S."/>
        </authorList>
    </citation>
    <scope>NUCLEOTIDE SEQUENCE</scope>
    <source>
        <strain evidence="3">COM3</strain>
    </source>
</reference>
<feature type="region of interest" description="Disordered" evidence="1">
    <location>
        <begin position="160"/>
        <end position="190"/>
    </location>
</feature>
<organism evidence="3">
    <name type="scientific">Thermosporothrix sp. COM3</name>
    <dbReference type="NCBI Taxonomy" id="2490863"/>
    <lineage>
        <taxon>Bacteria</taxon>
        <taxon>Bacillati</taxon>
        <taxon>Chloroflexota</taxon>
        <taxon>Ktedonobacteria</taxon>
        <taxon>Ktedonobacterales</taxon>
        <taxon>Thermosporotrichaceae</taxon>
        <taxon>Thermosporothrix</taxon>
    </lineage>
</organism>
<dbReference type="EMBL" id="AP019376">
    <property type="protein sequence ID" value="BBH89058.1"/>
    <property type="molecule type" value="Genomic_DNA"/>
</dbReference>
<name>A0A455SNS5_9CHLR</name>
<sequence length="190" mass="20933">MEFAVINPIIEAGGQIAAIIICLFALILIILALALNIGFFYAFTWVRQKTELIKVLRPHVESINKTTMLVKQGSEPDESQNAIVRTVAKVPAGVDKVDQKVTQATGKVAQGAIEVRARIEQGKAIVKTFFKPPRKQNLEERINKEGLQFTSPGYRTLMKEKAPVSTAESPSGEGYEQTITAKQLKDVPSR</sequence>
<dbReference type="AlphaFoldDB" id="A0A455SNS5"/>
<keyword evidence="2" id="KW-1133">Transmembrane helix</keyword>
<evidence type="ECO:0000256" key="1">
    <source>
        <dbReference type="SAM" id="MobiDB-lite"/>
    </source>
</evidence>
<keyword evidence="2" id="KW-0472">Membrane</keyword>
<evidence type="ECO:0000313" key="3">
    <source>
        <dbReference type="EMBL" id="BBH89058.1"/>
    </source>
</evidence>
<gene>
    <name evidence="3" type="ORF">KTC_38090</name>
</gene>
<protein>
    <submittedName>
        <fullName evidence="3">Uncharacterized protein</fullName>
    </submittedName>
</protein>
<proteinExistence type="predicted"/>
<feature type="transmembrane region" description="Helical" evidence="2">
    <location>
        <begin position="16"/>
        <end position="43"/>
    </location>
</feature>